<reference evidence="5 6" key="1">
    <citation type="submission" date="2019-06" db="EMBL/GenBank/DDBJ databases">
        <title>New taxonomy in bacterial strain CC-CFT640, isolated from vineyard.</title>
        <authorList>
            <person name="Lin S.-Y."/>
            <person name="Tsai C.-F."/>
            <person name="Young C.-C."/>
        </authorList>
    </citation>
    <scope>NUCLEOTIDE SEQUENCE [LARGE SCALE GENOMIC DNA]</scope>
    <source>
        <strain evidence="5 6">CC-CFT640</strain>
    </source>
</reference>
<dbReference type="OrthoDB" id="9813313at2"/>
<dbReference type="PROSITE" id="PS50956">
    <property type="entry name" value="HTH_ASNC_2"/>
    <property type="match status" value="1"/>
</dbReference>
<dbReference type="PRINTS" id="PR00033">
    <property type="entry name" value="HTHASNC"/>
</dbReference>
<dbReference type="PROSITE" id="PS00519">
    <property type="entry name" value="HTH_ASNC_1"/>
    <property type="match status" value="1"/>
</dbReference>
<organism evidence="5 6">
    <name type="scientific">Vineibacter terrae</name>
    <dbReference type="NCBI Taxonomy" id="2586908"/>
    <lineage>
        <taxon>Bacteria</taxon>
        <taxon>Pseudomonadati</taxon>
        <taxon>Pseudomonadota</taxon>
        <taxon>Alphaproteobacteria</taxon>
        <taxon>Hyphomicrobiales</taxon>
        <taxon>Vineibacter</taxon>
    </lineage>
</organism>
<dbReference type="GO" id="GO:0005829">
    <property type="term" value="C:cytosol"/>
    <property type="evidence" value="ECO:0007669"/>
    <property type="project" value="TreeGrafter"/>
</dbReference>
<dbReference type="CDD" id="cd00090">
    <property type="entry name" value="HTH_ARSR"/>
    <property type="match status" value="1"/>
</dbReference>
<protein>
    <submittedName>
        <fullName evidence="5">Lrp/AsnC family transcriptional regulator</fullName>
    </submittedName>
</protein>
<gene>
    <name evidence="5" type="ORF">FHP25_27415</name>
</gene>
<comment type="caution">
    <text evidence="5">The sequence shown here is derived from an EMBL/GenBank/DDBJ whole genome shotgun (WGS) entry which is preliminary data.</text>
</comment>
<keyword evidence="1" id="KW-0805">Transcription regulation</keyword>
<evidence type="ECO:0000256" key="2">
    <source>
        <dbReference type="ARBA" id="ARBA00023125"/>
    </source>
</evidence>
<dbReference type="RefSeq" id="WP_147850186.1">
    <property type="nucleotide sequence ID" value="NZ_VDUZ01000037.1"/>
</dbReference>
<dbReference type="GO" id="GO:0043565">
    <property type="term" value="F:sequence-specific DNA binding"/>
    <property type="evidence" value="ECO:0007669"/>
    <property type="project" value="InterPro"/>
</dbReference>
<keyword evidence="2" id="KW-0238">DNA-binding</keyword>
<dbReference type="InterPro" id="IPR019885">
    <property type="entry name" value="Tscrpt_reg_HTH_AsnC-type_CS"/>
</dbReference>
<evidence type="ECO:0000313" key="5">
    <source>
        <dbReference type="EMBL" id="TXL71968.1"/>
    </source>
</evidence>
<dbReference type="InterPro" id="IPR019888">
    <property type="entry name" value="Tscrpt_reg_AsnC-like"/>
</dbReference>
<evidence type="ECO:0000256" key="3">
    <source>
        <dbReference type="ARBA" id="ARBA00023163"/>
    </source>
</evidence>
<dbReference type="Pfam" id="PF13412">
    <property type="entry name" value="HTH_24"/>
    <property type="match status" value="1"/>
</dbReference>
<evidence type="ECO:0000313" key="6">
    <source>
        <dbReference type="Proteomes" id="UP000321638"/>
    </source>
</evidence>
<dbReference type="EMBL" id="VDUZ01000037">
    <property type="protein sequence ID" value="TXL71968.1"/>
    <property type="molecule type" value="Genomic_DNA"/>
</dbReference>
<dbReference type="InterPro" id="IPR011991">
    <property type="entry name" value="ArsR-like_HTH"/>
</dbReference>
<keyword evidence="6" id="KW-1185">Reference proteome</keyword>
<dbReference type="InterPro" id="IPR019887">
    <property type="entry name" value="Tscrpt_reg_AsnC/Lrp_C"/>
</dbReference>
<dbReference type="SUPFAM" id="SSF46785">
    <property type="entry name" value="Winged helix' DNA-binding domain"/>
    <property type="match status" value="1"/>
</dbReference>
<dbReference type="GO" id="GO:0006355">
    <property type="term" value="P:regulation of DNA-templated transcription"/>
    <property type="evidence" value="ECO:0007669"/>
    <property type="project" value="UniProtKB-ARBA"/>
</dbReference>
<dbReference type="GO" id="GO:0043200">
    <property type="term" value="P:response to amino acid"/>
    <property type="evidence" value="ECO:0007669"/>
    <property type="project" value="TreeGrafter"/>
</dbReference>
<dbReference type="Gene3D" id="1.10.10.10">
    <property type="entry name" value="Winged helix-like DNA-binding domain superfamily/Winged helix DNA-binding domain"/>
    <property type="match status" value="1"/>
</dbReference>
<evidence type="ECO:0000256" key="1">
    <source>
        <dbReference type="ARBA" id="ARBA00023015"/>
    </source>
</evidence>
<dbReference type="PANTHER" id="PTHR30154:SF46">
    <property type="entry name" value="TRANSCRIPTIONAL REGULATORY PROTEIN"/>
    <property type="match status" value="1"/>
</dbReference>
<dbReference type="InterPro" id="IPR036388">
    <property type="entry name" value="WH-like_DNA-bd_sf"/>
</dbReference>
<sequence length="163" mass="18172">MPDLDAIDHRIITELQRDGRLPIVELADRVGLSATPCLRRVKRLEADGVIVRYAALVDTRRLGRGVQALVEVTLEDHSEAVVEAFEAAIRDRPEVVACFAMTGEMDFLMLVQVADLEAYSAFALRTLLRMPGVKGSRSSFIMQTIKSDLAYAPMPPARERHPR</sequence>
<dbReference type="PANTHER" id="PTHR30154">
    <property type="entry name" value="LEUCINE-RESPONSIVE REGULATORY PROTEIN"/>
    <property type="match status" value="1"/>
</dbReference>
<proteinExistence type="predicted"/>
<dbReference type="SMART" id="SM00344">
    <property type="entry name" value="HTH_ASNC"/>
    <property type="match status" value="1"/>
</dbReference>
<dbReference type="InterPro" id="IPR011008">
    <property type="entry name" value="Dimeric_a/b-barrel"/>
</dbReference>
<dbReference type="InterPro" id="IPR000485">
    <property type="entry name" value="AsnC-type_HTH_dom"/>
</dbReference>
<feature type="domain" description="HTH asnC-type" evidence="4">
    <location>
        <begin position="4"/>
        <end position="65"/>
    </location>
</feature>
<dbReference type="AlphaFoldDB" id="A0A5C8PF56"/>
<dbReference type="SUPFAM" id="SSF54909">
    <property type="entry name" value="Dimeric alpha+beta barrel"/>
    <property type="match status" value="1"/>
</dbReference>
<dbReference type="Gene3D" id="3.30.70.920">
    <property type="match status" value="1"/>
</dbReference>
<dbReference type="Pfam" id="PF01037">
    <property type="entry name" value="AsnC_trans_reg"/>
    <property type="match status" value="1"/>
</dbReference>
<name>A0A5C8PF56_9HYPH</name>
<accession>A0A5C8PF56</accession>
<evidence type="ECO:0000259" key="4">
    <source>
        <dbReference type="PROSITE" id="PS50956"/>
    </source>
</evidence>
<dbReference type="InterPro" id="IPR036390">
    <property type="entry name" value="WH_DNA-bd_sf"/>
</dbReference>
<keyword evidence="3" id="KW-0804">Transcription</keyword>
<dbReference type="Proteomes" id="UP000321638">
    <property type="component" value="Unassembled WGS sequence"/>
</dbReference>